<evidence type="ECO:0000256" key="1">
    <source>
        <dbReference type="SAM" id="SignalP"/>
    </source>
</evidence>
<comment type="caution">
    <text evidence="2">The sequence shown here is derived from an EMBL/GenBank/DDBJ whole genome shotgun (WGS) entry which is preliminary data.</text>
</comment>
<keyword evidence="1" id="KW-0732">Signal</keyword>
<keyword evidence="3" id="KW-1185">Reference proteome</keyword>
<protein>
    <submittedName>
        <fullName evidence="2">Uncharacterized protein</fullName>
    </submittedName>
</protein>
<sequence length="60" mass="6576">MVAAMGFLYGILHRALCLSGAAAYPDINDSWRESGEHATPVSLLVQDTPSFMHILGYHKD</sequence>
<evidence type="ECO:0000313" key="3">
    <source>
        <dbReference type="Proteomes" id="UP000324222"/>
    </source>
</evidence>
<proteinExistence type="predicted"/>
<gene>
    <name evidence="2" type="ORF">E2C01_084372</name>
</gene>
<dbReference type="Proteomes" id="UP000324222">
    <property type="component" value="Unassembled WGS sequence"/>
</dbReference>
<name>A0A5B7J648_PORTR</name>
<reference evidence="2 3" key="1">
    <citation type="submission" date="2019-05" db="EMBL/GenBank/DDBJ databases">
        <title>Another draft genome of Portunus trituberculatus and its Hox gene families provides insights of decapod evolution.</title>
        <authorList>
            <person name="Jeong J.-H."/>
            <person name="Song I."/>
            <person name="Kim S."/>
            <person name="Choi T."/>
            <person name="Kim D."/>
            <person name="Ryu S."/>
            <person name="Kim W."/>
        </authorList>
    </citation>
    <scope>NUCLEOTIDE SEQUENCE [LARGE SCALE GENOMIC DNA]</scope>
    <source>
        <tissue evidence="2">Muscle</tissue>
    </source>
</reference>
<accession>A0A5B7J648</accession>
<feature type="chain" id="PRO_5023040146" evidence="1">
    <location>
        <begin position="24"/>
        <end position="60"/>
    </location>
</feature>
<organism evidence="2 3">
    <name type="scientific">Portunus trituberculatus</name>
    <name type="common">Swimming crab</name>
    <name type="synonym">Neptunus trituberculatus</name>
    <dbReference type="NCBI Taxonomy" id="210409"/>
    <lineage>
        <taxon>Eukaryota</taxon>
        <taxon>Metazoa</taxon>
        <taxon>Ecdysozoa</taxon>
        <taxon>Arthropoda</taxon>
        <taxon>Crustacea</taxon>
        <taxon>Multicrustacea</taxon>
        <taxon>Malacostraca</taxon>
        <taxon>Eumalacostraca</taxon>
        <taxon>Eucarida</taxon>
        <taxon>Decapoda</taxon>
        <taxon>Pleocyemata</taxon>
        <taxon>Brachyura</taxon>
        <taxon>Eubrachyura</taxon>
        <taxon>Portunoidea</taxon>
        <taxon>Portunidae</taxon>
        <taxon>Portuninae</taxon>
        <taxon>Portunus</taxon>
    </lineage>
</organism>
<feature type="signal peptide" evidence="1">
    <location>
        <begin position="1"/>
        <end position="23"/>
    </location>
</feature>
<evidence type="ECO:0000313" key="2">
    <source>
        <dbReference type="EMBL" id="MPC89426.1"/>
    </source>
</evidence>
<dbReference type="EMBL" id="VSRR010080972">
    <property type="protein sequence ID" value="MPC89426.1"/>
    <property type="molecule type" value="Genomic_DNA"/>
</dbReference>
<dbReference type="AlphaFoldDB" id="A0A5B7J648"/>